<feature type="compositionally biased region" description="Acidic residues" evidence="1">
    <location>
        <begin position="104"/>
        <end position="120"/>
    </location>
</feature>
<comment type="caution">
    <text evidence="2">The sequence shown here is derived from an EMBL/GenBank/DDBJ whole genome shotgun (WGS) entry which is preliminary data.</text>
</comment>
<protein>
    <submittedName>
        <fullName evidence="2">Uncharacterized protein</fullName>
    </submittedName>
</protein>
<sequence>MLRDGDRYTFQFAELRGDSYYTAFGKITNSFLQMYRNTKHYELILTAFLNRLLEDPTKISSENYKILGDALMGCINTLVAERQAPEPIRRLKARGPDYRRWNENDEDEVFEEESEEEYDEGPQISEEEQKKLEEDRIERERLEEERIAAREEERRRNEEELRSRARQVDRRAMSELLQHVAVMNPGQKKPKGGKQQKQISAETVDDMEMQVTLLRKEKDRIQMVLQYSEEDLPSKLAEAKQQLDEVVSKLNAQGGAKKGDTGTANMGQKQLSSRLSELTQKQTKLTMERNRLALQLKTEPCPLREELLAVLKERDEAQVKVDFA</sequence>
<evidence type="ECO:0000313" key="2">
    <source>
        <dbReference type="EMBL" id="RHW71794.1"/>
    </source>
</evidence>
<feature type="region of interest" description="Disordered" evidence="1">
    <location>
        <begin position="102"/>
        <end position="136"/>
    </location>
</feature>
<dbReference type="EMBL" id="QSBY01000006">
    <property type="protein sequence ID" value="RHW71794.1"/>
    <property type="molecule type" value="Genomic_DNA"/>
</dbReference>
<dbReference type="Proteomes" id="UP000266743">
    <property type="component" value="Chromosome 6"/>
</dbReference>
<feature type="compositionally biased region" description="Basic and acidic residues" evidence="1">
    <location>
        <begin position="127"/>
        <end position="136"/>
    </location>
</feature>
<name>A0A3L6L564_9TRYP</name>
<organism evidence="2">
    <name type="scientific">Trypanosoma brucei equiperdum</name>
    <dbReference type="NCBI Taxonomy" id="630700"/>
    <lineage>
        <taxon>Eukaryota</taxon>
        <taxon>Discoba</taxon>
        <taxon>Euglenozoa</taxon>
        <taxon>Kinetoplastea</taxon>
        <taxon>Metakinetoplastina</taxon>
        <taxon>Trypanosomatida</taxon>
        <taxon>Trypanosomatidae</taxon>
        <taxon>Trypanosoma</taxon>
    </lineage>
</organism>
<evidence type="ECO:0000256" key="1">
    <source>
        <dbReference type="SAM" id="MobiDB-lite"/>
    </source>
</evidence>
<reference evidence="2" key="1">
    <citation type="submission" date="2018-09" db="EMBL/GenBank/DDBJ databases">
        <title>whole genome sequence of T. equiperdum IVM-t1 strain.</title>
        <authorList>
            <person name="Suganuma K."/>
        </authorList>
    </citation>
    <scope>NUCLEOTIDE SEQUENCE [LARGE SCALE GENOMIC DNA]</scope>
    <source>
        <strain evidence="2">IVM-t1</strain>
    </source>
</reference>
<gene>
    <name evidence="2" type="ORF">DPX39_060023000</name>
</gene>
<accession>A0A3L6L564</accession>
<proteinExistence type="predicted"/>
<dbReference type="AlphaFoldDB" id="A0A3L6L564"/>